<dbReference type="InterPro" id="IPR008197">
    <property type="entry name" value="WAP_dom"/>
</dbReference>
<reference evidence="5" key="2">
    <citation type="submission" date="2025-08" db="UniProtKB">
        <authorList>
            <consortium name="Ensembl"/>
        </authorList>
    </citation>
    <scope>IDENTIFICATION</scope>
</reference>
<dbReference type="GeneTree" id="ENSGT00940000164331"/>
<keyword evidence="2" id="KW-1015">Disulfide bond</keyword>
<feature type="domain" description="WAP" evidence="4">
    <location>
        <begin position="65"/>
        <end position="112"/>
    </location>
</feature>
<evidence type="ECO:0000256" key="3">
    <source>
        <dbReference type="SAM" id="MobiDB-lite"/>
    </source>
</evidence>
<accession>A0A8C4VWM2</accession>
<evidence type="ECO:0000256" key="2">
    <source>
        <dbReference type="ARBA" id="ARBA00023157"/>
    </source>
</evidence>
<organism evidence="5 6">
    <name type="scientific">Gopherus evgoodei</name>
    <name type="common">Goodes thornscrub tortoise</name>
    <dbReference type="NCBI Taxonomy" id="1825980"/>
    <lineage>
        <taxon>Eukaryota</taxon>
        <taxon>Metazoa</taxon>
        <taxon>Chordata</taxon>
        <taxon>Craniata</taxon>
        <taxon>Vertebrata</taxon>
        <taxon>Euteleostomi</taxon>
        <taxon>Archelosauria</taxon>
        <taxon>Testudinata</taxon>
        <taxon>Testudines</taxon>
        <taxon>Cryptodira</taxon>
        <taxon>Durocryptodira</taxon>
        <taxon>Testudinoidea</taxon>
        <taxon>Testudinidae</taxon>
        <taxon>Gopherus</taxon>
    </lineage>
</organism>
<sequence length="168" mass="17132">MLRTAAEHRKGLCLWAQEAREGFVKKAGHQQGALERTPQVPAGGGGRAPAGGLQQAGSDAVAPCIAVKPGACPAVLRGSLGPCVEGCHSDSDCSKAEKCCSTGCGHVCKPPKRPGICPTLQRPGLCVEKCSRDAQCPGGQKCCRTGCGRICMGVIPRAPGGARADVQT</sequence>
<reference evidence="5" key="1">
    <citation type="submission" date="2019-06" db="EMBL/GenBank/DDBJ databases">
        <title>G10K-VGP Goodes thornscrub tortoise genome, primary haplotype.</title>
        <authorList>
            <person name="Murphy B."/>
            <person name="Edwards T."/>
            <person name="Rhie A."/>
            <person name="Koren S."/>
            <person name="Phillippy A."/>
            <person name="Fedrigo O."/>
            <person name="Haase B."/>
            <person name="Mountcastle J."/>
            <person name="Lewin H."/>
            <person name="Damas J."/>
            <person name="Howe K."/>
            <person name="Formenti G."/>
            <person name="Myers G."/>
            <person name="Durbin R."/>
            <person name="Jarvis E.D."/>
        </authorList>
    </citation>
    <scope>NUCLEOTIDE SEQUENCE [LARGE SCALE GENOMIC DNA]</scope>
</reference>
<dbReference type="CDD" id="cd00199">
    <property type="entry name" value="WAP"/>
    <property type="match status" value="2"/>
</dbReference>
<evidence type="ECO:0000313" key="5">
    <source>
        <dbReference type="Ensembl" id="ENSGEVP00005008547.1"/>
    </source>
</evidence>
<dbReference type="SMART" id="SM00217">
    <property type="entry name" value="WAP"/>
    <property type="match status" value="2"/>
</dbReference>
<dbReference type="GO" id="GO:0045087">
    <property type="term" value="P:innate immune response"/>
    <property type="evidence" value="ECO:0007669"/>
    <property type="project" value="TreeGrafter"/>
</dbReference>
<dbReference type="FunFam" id="4.10.75.10:FF:000001">
    <property type="entry name" value="Anosmin 1"/>
    <property type="match status" value="1"/>
</dbReference>
<dbReference type="PANTHER" id="PTHR19441">
    <property type="entry name" value="WHEY ACDIC PROTEIN WAP"/>
    <property type="match status" value="1"/>
</dbReference>
<dbReference type="InterPro" id="IPR050514">
    <property type="entry name" value="WAP_four-disulfide_core"/>
</dbReference>
<dbReference type="Gene3D" id="4.10.75.10">
    <property type="entry name" value="Elafin-like"/>
    <property type="match status" value="2"/>
</dbReference>
<dbReference type="GO" id="GO:0019731">
    <property type="term" value="P:antibacterial humoral response"/>
    <property type="evidence" value="ECO:0007669"/>
    <property type="project" value="TreeGrafter"/>
</dbReference>
<dbReference type="PRINTS" id="PR00003">
    <property type="entry name" value="4DISULPHCORE"/>
</dbReference>
<dbReference type="Pfam" id="PF00095">
    <property type="entry name" value="WAP"/>
    <property type="match status" value="2"/>
</dbReference>
<dbReference type="PROSITE" id="PS51390">
    <property type="entry name" value="WAP"/>
    <property type="match status" value="2"/>
</dbReference>
<evidence type="ECO:0000313" key="6">
    <source>
        <dbReference type="Proteomes" id="UP000694390"/>
    </source>
</evidence>
<feature type="region of interest" description="Disordered" evidence="3">
    <location>
        <begin position="26"/>
        <end position="54"/>
    </location>
</feature>
<proteinExistence type="predicted"/>
<dbReference type="GO" id="GO:0004867">
    <property type="term" value="F:serine-type endopeptidase inhibitor activity"/>
    <property type="evidence" value="ECO:0007669"/>
    <property type="project" value="TreeGrafter"/>
</dbReference>
<name>A0A8C4VWM2_9SAUR</name>
<dbReference type="Proteomes" id="UP000694390">
    <property type="component" value="Chromosome 14"/>
</dbReference>
<dbReference type="AlphaFoldDB" id="A0A8C4VWM2"/>
<feature type="domain" description="WAP" evidence="4">
    <location>
        <begin position="113"/>
        <end position="155"/>
    </location>
</feature>
<reference evidence="5" key="3">
    <citation type="submission" date="2025-09" db="UniProtKB">
        <authorList>
            <consortium name="Ensembl"/>
        </authorList>
    </citation>
    <scope>IDENTIFICATION</scope>
</reference>
<protein>
    <recommendedName>
        <fullName evidence="4">WAP domain-containing protein</fullName>
    </recommendedName>
</protein>
<dbReference type="InterPro" id="IPR036645">
    <property type="entry name" value="Elafin-like_sf"/>
</dbReference>
<dbReference type="PANTHER" id="PTHR19441:SF30">
    <property type="entry name" value="ELAFIN"/>
    <property type="match status" value="1"/>
</dbReference>
<keyword evidence="6" id="KW-1185">Reference proteome</keyword>
<evidence type="ECO:0000256" key="1">
    <source>
        <dbReference type="ARBA" id="ARBA00022729"/>
    </source>
</evidence>
<keyword evidence="1" id="KW-0732">Signal</keyword>
<dbReference type="Ensembl" id="ENSGEVT00005008973.1">
    <property type="protein sequence ID" value="ENSGEVP00005008547.1"/>
    <property type="gene ID" value="ENSGEVG00005006109.1"/>
</dbReference>
<dbReference type="GO" id="GO:0005615">
    <property type="term" value="C:extracellular space"/>
    <property type="evidence" value="ECO:0007669"/>
    <property type="project" value="TreeGrafter"/>
</dbReference>
<dbReference type="SUPFAM" id="SSF57256">
    <property type="entry name" value="Elafin-like"/>
    <property type="match status" value="2"/>
</dbReference>
<evidence type="ECO:0000259" key="4">
    <source>
        <dbReference type="PROSITE" id="PS51390"/>
    </source>
</evidence>